<dbReference type="InterPro" id="IPR010067">
    <property type="entry name" value="ABC_SsuA_sub-bd"/>
</dbReference>
<keyword evidence="6" id="KW-0997">Cell inner membrane</keyword>
<evidence type="ECO:0000256" key="6">
    <source>
        <dbReference type="ARBA" id="ARBA00022519"/>
    </source>
</evidence>
<evidence type="ECO:0000256" key="7">
    <source>
        <dbReference type="ARBA" id="ARBA00022729"/>
    </source>
</evidence>
<keyword evidence="9" id="KW-0564">Palmitate</keyword>
<feature type="chain" id="PRO_5039355014" evidence="11">
    <location>
        <begin position="18"/>
        <end position="331"/>
    </location>
</feature>
<evidence type="ECO:0000256" key="2">
    <source>
        <dbReference type="ARBA" id="ARBA00004533"/>
    </source>
</evidence>
<dbReference type="AlphaFoldDB" id="A0A3M7TUP0"/>
<dbReference type="SMART" id="SM00062">
    <property type="entry name" value="PBPb"/>
    <property type="match status" value="1"/>
</dbReference>
<evidence type="ECO:0000313" key="13">
    <source>
        <dbReference type="EMBL" id="RNA69277.1"/>
    </source>
</evidence>
<gene>
    <name evidence="13" type="ORF">EBO34_04850</name>
</gene>
<evidence type="ECO:0000256" key="9">
    <source>
        <dbReference type="ARBA" id="ARBA00023139"/>
    </source>
</evidence>
<dbReference type="SUPFAM" id="SSF53850">
    <property type="entry name" value="Periplasmic binding protein-like II"/>
    <property type="match status" value="1"/>
</dbReference>
<evidence type="ECO:0000256" key="1">
    <source>
        <dbReference type="ARBA" id="ARBA00004418"/>
    </source>
</evidence>
<name>A0A3M7TUP0_9BACI</name>
<dbReference type="PROSITE" id="PS51257">
    <property type="entry name" value="PROKAR_LIPOPROTEIN"/>
    <property type="match status" value="1"/>
</dbReference>
<dbReference type="GO" id="GO:0042626">
    <property type="term" value="F:ATPase-coupled transmembrane transporter activity"/>
    <property type="evidence" value="ECO:0007669"/>
    <property type="project" value="InterPro"/>
</dbReference>
<keyword evidence="7 11" id="KW-0732">Signal</keyword>
<keyword evidence="4" id="KW-0813">Transport</keyword>
<accession>A0A3M7TUP0</accession>
<evidence type="ECO:0000256" key="3">
    <source>
        <dbReference type="ARBA" id="ARBA00010742"/>
    </source>
</evidence>
<organism evidence="13 14">
    <name type="scientific">Alteribacter keqinensis</name>
    <dbReference type="NCBI Taxonomy" id="2483800"/>
    <lineage>
        <taxon>Bacteria</taxon>
        <taxon>Bacillati</taxon>
        <taxon>Bacillota</taxon>
        <taxon>Bacilli</taxon>
        <taxon>Bacillales</taxon>
        <taxon>Bacillaceae</taxon>
        <taxon>Alteribacter</taxon>
    </lineage>
</organism>
<dbReference type="GO" id="GO:0005886">
    <property type="term" value="C:plasma membrane"/>
    <property type="evidence" value="ECO:0007669"/>
    <property type="project" value="UniProtKB-SubCell"/>
</dbReference>
<dbReference type="Pfam" id="PF13379">
    <property type="entry name" value="NMT1_2"/>
    <property type="match status" value="1"/>
</dbReference>
<reference evidence="13 14" key="1">
    <citation type="submission" date="2018-10" db="EMBL/GenBank/DDBJ databases">
        <title>Bacillus Keqinensis sp. nov., a moderately halophilic bacterium isolated from a saline-alkaline lake.</title>
        <authorList>
            <person name="Wang H."/>
        </authorList>
    </citation>
    <scope>NUCLEOTIDE SEQUENCE [LARGE SCALE GENOMIC DNA]</scope>
    <source>
        <strain evidence="13 14">KQ-3</strain>
    </source>
</reference>
<dbReference type="InterPro" id="IPR001638">
    <property type="entry name" value="Solute-binding_3/MltF_N"/>
</dbReference>
<keyword evidence="10" id="KW-0449">Lipoprotein</keyword>
<feature type="signal peptide" evidence="11">
    <location>
        <begin position="1"/>
        <end position="17"/>
    </location>
</feature>
<dbReference type="PANTHER" id="PTHR30024:SF47">
    <property type="entry name" value="TAURINE-BINDING PERIPLASMIC PROTEIN"/>
    <property type="match status" value="1"/>
</dbReference>
<dbReference type="NCBIfam" id="TIGR01728">
    <property type="entry name" value="SsuA_fam"/>
    <property type="match status" value="1"/>
</dbReference>
<dbReference type="PANTHER" id="PTHR30024">
    <property type="entry name" value="ALIPHATIC SULFONATES-BINDING PROTEIN-RELATED"/>
    <property type="match status" value="1"/>
</dbReference>
<feature type="domain" description="Solute-binding protein family 3/N-terminal" evidence="12">
    <location>
        <begin position="42"/>
        <end position="257"/>
    </location>
</feature>
<dbReference type="EMBL" id="RHIB01000001">
    <property type="protein sequence ID" value="RNA69277.1"/>
    <property type="molecule type" value="Genomic_DNA"/>
</dbReference>
<dbReference type="Proteomes" id="UP000278746">
    <property type="component" value="Unassembled WGS sequence"/>
</dbReference>
<evidence type="ECO:0000256" key="11">
    <source>
        <dbReference type="SAM" id="SignalP"/>
    </source>
</evidence>
<dbReference type="OrthoDB" id="506341at2"/>
<proteinExistence type="inferred from homology"/>
<protein>
    <submittedName>
        <fullName evidence="13">Aliphatic sulfonate ABC transporter substrate-binding protein</fullName>
    </submittedName>
</protein>
<keyword evidence="8" id="KW-0472">Membrane</keyword>
<dbReference type="RefSeq" id="WP_122896798.1">
    <property type="nucleotide sequence ID" value="NZ_RHIB01000001.1"/>
</dbReference>
<evidence type="ECO:0000256" key="10">
    <source>
        <dbReference type="ARBA" id="ARBA00023288"/>
    </source>
</evidence>
<evidence type="ECO:0000256" key="8">
    <source>
        <dbReference type="ARBA" id="ARBA00023136"/>
    </source>
</evidence>
<evidence type="ECO:0000313" key="14">
    <source>
        <dbReference type="Proteomes" id="UP000278746"/>
    </source>
</evidence>
<keyword evidence="14" id="KW-1185">Reference proteome</keyword>
<comment type="similarity">
    <text evidence="3">Belongs to the bacterial solute-binding protein SsuA/TauA family.</text>
</comment>
<keyword evidence="5" id="KW-1003">Cell membrane</keyword>
<dbReference type="GO" id="GO:0042597">
    <property type="term" value="C:periplasmic space"/>
    <property type="evidence" value="ECO:0007669"/>
    <property type="project" value="UniProtKB-SubCell"/>
</dbReference>
<evidence type="ECO:0000259" key="12">
    <source>
        <dbReference type="SMART" id="SM00062"/>
    </source>
</evidence>
<evidence type="ECO:0000256" key="4">
    <source>
        <dbReference type="ARBA" id="ARBA00022448"/>
    </source>
</evidence>
<dbReference type="Gene3D" id="3.40.190.10">
    <property type="entry name" value="Periplasmic binding protein-like II"/>
    <property type="match status" value="2"/>
</dbReference>
<dbReference type="CDD" id="cd13553">
    <property type="entry name" value="PBP2_NrtA_CpmA_like"/>
    <property type="match status" value="1"/>
</dbReference>
<evidence type="ECO:0000256" key="5">
    <source>
        <dbReference type="ARBA" id="ARBA00022475"/>
    </source>
</evidence>
<comment type="caution">
    <text evidence="13">The sequence shown here is derived from an EMBL/GenBank/DDBJ whole genome shotgun (WGS) entry which is preliminary data.</text>
</comment>
<comment type="subcellular location">
    <subcellularLocation>
        <location evidence="2">Cell inner membrane</location>
    </subcellularLocation>
    <subcellularLocation>
        <location evidence="1">Periplasm</location>
    </subcellularLocation>
</comment>
<dbReference type="InterPro" id="IPR044527">
    <property type="entry name" value="NrtA/CpmA_ABC-bd_dom"/>
</dbReference>
<sequence length="331" mass="35839">MKKILGLASVGALMLLAACGTGGSSSSDEVNIGYFPNLDHAAAIVGMEKGYFEEEMTESDVDFVNFPNGNDFIDALSTGNIDMGYVGPGPAINYFLQGGDVVVIGAAANGATLIVSREDSGIHTLEDLDGHSFCTPGNGCTHNVQLEIMLEGIGLKSNRLGGTVEHQSRVAPANMVAMFEQGDIDAAAAPEPWGTLLVEEHNANVVVEWDEVFLGQELASVVIVTTNDFLENNPEAVEQALRAHKRAVDYTEENTEDTLKTINDSLYNLTQTRLPETVLENAWERMVVTTETHADALQYWATASYELNFIEDEPDLDGFVDTSILDRITEE</sequence>